<name>A0A1R3K4R2_COCAP</name>
<dbReference type="EMBL" id="AWWV01006309">
    <property type="protein sequence ID" value="OMP02075.1"/>
    <property type="molecule type" value="Genomic_DNA"/>
</dbReference>
<sequence>MSIDGRKPTLLRASCRFNRARSFRLGRLAQPRAHSLTARARVRQAQPSLEARSNKPASTQVLAAVVVRLYGRAAAGRASALPPCLFVGLPTSPCAHPPLAVGGSSPPQGRHQPMRGTQSPFPPVCNRALMLRAMNSMRVLPSSIRCSA</sequence>
<evidence type="ECO:0000313" key="3">
    <source>
        <dbReference type="Proteomes" id="UP000188268"/>
    </source>
</evidence>
<evidence type="ECO:0000256" key="1">
    <source>
        <dbReference type="SAM" id="MobiDB-lite"/>
    </source>
</evidence>
<dbReference type="Proteomes" id="UP000188268">
    <property type="component" value="Unassembled WGS sequence"/>
</dbReference>
<feature type="region of interest" description="Disordered" evidence="1">
    <location>
        <begin position="98"/>
        <end position="120"/>
    </location>
</feature>
<keyword evidence="3" id="KW-1185">Reference proteome</keyword>
<comment type="caution">
    <text evidence="2">The sequence shown here is derived from an EMBL/GenBank/DDBJ whole genome shotgun (WGS) entry which is preliminary data.</text>
</comment>
<dbReference type="Gramene" id="OMP02075">
    <property type="protein sequence ID" value="OMP02075"/>
    <property type="gene ID" value="CCACVL1_02928"/>
</dbReference>
<proteinExistence type="predicted"/>
<protein>
    <submittedName>
        <fullName evidence="2">Uncharacterized protein</fullName>
    </submittedName>
</protein>
<accession>A0A1R3K4R2</accession>
<reference evidence="2 3" key="1">
    <citation type="submission" date="2013-09" db="EMBL/GenBank/DDBJ databases">
        <title>Corchorus capsularis genome sequencing.</title>
        <authorList>
            <person name="Alam M."/>
            <person name="Haque M.S."/>
            <person name="Islam M.S."/>
            <person name="Emdad E.M."/>
            <person name="Islam M.M."/>
            <person name="Ahmed B."/>
            <person name="Halim A."/>
            <person name="Hossen Q.M.M."/>
            <person name="Hossain M.Z."/>
            <person name="Ahmed R."/>
            <person name="Khan M.M."/>
            <person name="Islam R."/>
            <person name="Rashid M.M."/>
            <person name="Khan S.A."/>
            <person name="Rahman M.S."/>
            <person name="Alam M."/>
        </authorList>
    </citation>
    <scope>NUCLEOTIDE SEQUENCE [LARGE SCALE GENOMIC DNA]</scope>
    <source>
        <strain evidence="3">cv. CVL-1</strain>
        <tissue evidence="2">Whole seedling</tissue>
    </source>
</reference>
<organism evidence="2 3">
    <name type="scientific">Corchorus capsularis</name>
    <name type="common">Jute</name>
    <dbReference type="NCBI Taxonomy" id="210143"/>
    <lineage>
        <taxon>Eukaryota</taxon>
        <taxon>Viridiplantae</taxon>
        <taxon>Streptophyta</taxon>
        <taxon>Embryophyta</taxon>
        <taxon>Tracheophyta</taxon>
        <taxon>Spermatophyta</taxon>
        <taxon>Magnoliopsida</taxon>
        <taxon>eudicotyledons</taxon>
        <taxon>Gunneridae</taxon>
        <taxon>Pentapetalae</taxon>
        <taxon>rosids</taxon>
        <taxon>malvids</taxon>
        <taxon>Malvales</taxon>
        <taxon>Malvaceae</taxon>
        <taxon>Grewioideae</taxon>
        <taxon>Apeibeae</taxon>
        <taxon>Corchorus</taxon>
    </lineage>
</organism>
<evidence type="ECO:0000313" key="2">
    <source>
        <dbReference type="EMBL" id="OMP02075.1"/>
    </source>
</evidence>
<gene>
    <name evidence="2" type="ORF">CCACVL1_02928</name>
</gene>
<dbReference type="AlphaFoldDB" id="A0A1R3K4R2"/>